<feature type="transmembrane region" description="Helical" evidence="1">
    <location>
        <begin position="72"/>
        <end position="88"/>
    </location>
</feature>
<protein>
    <submittedName>
        <fullName evidence="2">Uncharacterized protein</fullName>
    </submittedName>
</protein>
<keyword evidence="1" id="KW-1133">Transmembrane helix</keyword>
<dbReference type="InParanoid" id="A0A067PBP1"/>
<proteinExistence type="predicted"/>
<dbReference type="HOGENOM" id="CLU_080762_0_0_1"/>
<evidence type="ECO:0000313" key="3">
    <source>
        <dbReference type="Proteomes" id="UP000027265"/>
    </source>
</evidence>
<sequence>MPSEPSSAYDAPIRIHSLPLLSASTLPGNNTRPRYRISCYRLVSAVSVVAFGVPKAIAAYQNAQVTATTLDWISGISLSLFIMVAGWWEQDPPPRLEWFFDTDWTPRKPNWDVYRDTASDVKSRVLSEYKRDLQDFESQAQFLFPPMVMIPVSVILLRQSWVTKLDAGHANFEAGVLWFHRVTSALAAPLSLYLFLILRRRFWTFLLISVLVMVQISSHSFYVSVFYAVPFTEVLFSIVLMGLVGGSVAVLLRVLVFLMKSFSKRPNEI</sequence>
<keyword evidence="3" id="KW-1185">Reference proteome</keyword>
<dbReference type="SUPFAM" id="SSF103473">
    <property type="entry name" value="MFS general substrate transporter"/>
    <property type="match status" value="1"/>
</dbReference>
<dbReference type="OrthoDB" id="3058001at2759"/>
<feature type="transmembrane region" description="Helical" evidence="1">
    <location>
        <begin position="140"/>
        <end position="158"/>
    </location>
</feature>
<name>A0A067PBP1_9AGAM</name>
<dbReference type="EMBL" id="KL197750">
    <property type="protein sequence ID" value="KDQ51260.1"/>
    <property type="molecule type" value="Genomic_DNA"/>
</dbReference>
<organism evidence="2 3">
    <name type="scientific">Jaapia argillacea MUCL 33604</name>
    <dbReference type="NCBI Taxonomy" id="933084"/>
    <lineage>
        <taxon>Eukaryota</taxon>
        <taxon>Fungi</taxon>
        <taxon>Dikarya</taxon>
        <taxon>Basidiomycota</taxon>
        <taxon>Agaricomycotina</taxon>
        <taxon>Agaricomycetes</taxon>
        <taxon>Agaricomycetidae</taxon>
        <taxon>Jaapiales</taxon>
        <taxon>Jaapiaceae</taxon>
        <taxon>Jaapia</taxon>
    </lineage>
</organism>
<accession>A0A067PBP1</accession>
<keyword evidence="1" id="KW-0472">Membrane</keyword>
<feature type="transmembrane region" description="Helical" evidence="1">
    <location>
        <begin position="39"/>
        <end position="60"/>
    </location>
</feature>
<feature type="transmembrane region" description="Helical" evidence="1">
    <location>
        <begin position="205"/>
        <end position="228"/>
    </location>
</feature>
<evidence type="ECO:0000256" key="1">
    <source>
        <dbReference type="SAM" id="Phobius"/>
    </source>
</evidence>
<reference evidence="3" key="1">
    <citation type="journal article" date="2014" name="Proc. Natl. Acad. Sci. U.S.A.">
        <title>Extensive sampling of basidiomycete genomes demonstrates inadequacy of the white-rot/brown-rot paradigm for wood decay fungi.</title>
        <authorList>
            <person name="Riley R."/>
            <person name="Salamov A.A."/>
            <person name="Brown D.W."/>
            <person name="Nagy L.G."/>
            <person name="Floudas D."/>
            <person name="Held B.W."/>
            <person name="Levasseur A."/>
            <person name="Lombard V."/>
            <person name="Morin E."/>
            <person name="Otillar R."/>
            <person name="Lindquist E.A."/>
            <person name="Sun H."/>
            <person name="LaButti K.M."/>
            <person name="Schmutz J."/>
            <person name="Jabbour D."/>
            <person name="Luo H."/>
            <person name="Baker S.E."/>
            <person name="Pisabarro A.G."/>
            <person name="Walton J.D."/>
            <person name="Blanchette R.A."/>
            <person name="Henrissat B."/>
            <person name="Martin F."/>
            <person name="Cullen D."/>
            <person name="Hibbett D.S."/>
            <person name="Grigoriev I.V."/>
        </authorList>
    </citation>
    <scope>NUCLEOTIDE SEQUENCE [LARGE SCALE GENOMIC DNA]</scope>
    <source>
        <strain evidence="3">MUCL 33604</strain>
    </source>
</reference>
<feature type="transmembrane region" description="Helical" evidence="1">
    <location>
        <begin position="178"/>
        <end position="198"/>
    </location>
</feature>
<dbReference type="InterPro" id="IPR036259">
    <property type="entry name" value="MFS_trans_sf"/>
</dbReference>
<evidence type="ECO:0000313" key="2">
    <source>
        <dbReference type="EMBL" id="KDQ51260.1"/>
    </source>
</evidence>
<dbReference type="AlphaFoldDB" id="A0A067PBP1"/>
<dbReference type="Proteomes" id="UP000027265">
    <property type="component" value="Unassembled WGS sequence"/>
</dbReference>
<keyword evidence="1" id="KW-0812">Transmembrane</keyword>
<feature type="transmembrane region" description="Helical" evidence="1">
    <location>
        <begin position="234"/>
        <end position="256"/>
    </location>
</feature>
<gene>
    <name evidence="2" type="ORF">JAAARDRAFT_199290</name>
</gene>